<dbReference type="EMBL" id="MFSV01000202">
    <property type="protein sequence ID" value="OGI55887.1"/>
    <property type="molecule type" value="Genomic_DNA"/>
</dbReference>
<organism evidence="1 2">
    <name type="scientific">Candidatus Muproteobacteria bacterium RBG_19FT_COMBO_61_10</name>
    <dbReference type="NCBI Taxonomy" id="1817761"/>
    <lineage>
        <taxon>Bacteria</taxon>
        <taxon>Pseudomonadati</taxon>
        <taxon>Pseudomonadota</taxon>
        <taxon>Candidatus Muproteobacteria</taxon>
    </lineage>
</organism>
<evidence type="ECO:0008006" key="3">
    <source>
        <dbReference type="Google" id="ProtNLM"/>
    </source>
</evidence>
<comment type="caution">
    <text evidence="1">The sequence shown here is derived from an EMBL/GenBank/DDBJ whole genome shotgun (WGS) entry which is preliminary data.</text>
</comment>
<name>A0A1F6UET1_9PROT</name>
<reference evidence="1 2" key="1">
    <citation type="journal article" date="2016" name="Nat. Commun.">
        <title>Thousands of microbial genomes shed light on interconnected biogeochemical processes in an aquifer system.</title>
        <authorList>
            <person name="Anantharaman K."/>
            <person name="Brown C.T."/>
            <person name="Hug L.A."/>
            <person name="Sharon I."/>
            <person name="Castelle C.J."/>
            <person name="Probst A.J."/>
            <person name="Thomas B.C."/>
            <person name="Singh A."/>
            <person name="Wilkins M.J."/>
            <person name="Karaoz U."/>
            <person name="Brodie E.L."/>
            <person name="Williams K.H."/>
            <person name="Hubbard S.S."/>
            <person name="Banfield J.F."/>
        </authorList>
    </citation>
    <scope>NUCLEOTIDE SEQUENCE [LARGE SCALE GENOMIC DNA]</scope>
</reference>
<evidence type="ECO:0000313" key="1">
    <source>
        <dbReference type="EMBL" id="OGI55887.1"/>
    </source>
</evidence>
<proteinExistence type="predicted"/>
<sequence length="303" mass="32240">MGGAGAALTLPAMRVFAATDNYSGPLWLFVNATGGWDPTSLWDPKGYTSPTDPLRVNNYARTAIGQVAGSPLRYAPPPDSFAGNTTLYTAKTFYDKYYQKMLVLNGVDSRTNSHDDGQRYNWSGELGRAGFPSIGALIAGALSPARPMSYITNGGYSLTGGLTVASRLNSSGLASLYEIAFPNRSQNASSTTSRLYFPEGGTDTRGLIKATSNARTQAMLDAQHLLRVKDAISKLQESRSGPNRFADMADNLGTYATAPQASFNGRNSAFSLYQQGHIALAAYETGVASAVQLSIGGFDTHDN</sequence>
<gene>
    <name evidence="1" type="ORF">A2V58_00935</name>
</gene>
<feature type="non-terminal residue" evidence="1">
    <location>
        <position position="303"/>
    </location>
</feature>
<dbReference type="Proteomes" id="UP000177950">
    <property type="component" value="Unassembled WGS sequence"/>
</dbReference>
<accession>A0A1F6UET1</accession>
<evidence type="ECO:0000313" key="2">
    <source>
        <dbReference type="Proteomes" id="UP000177950"/>
    </source>
</evidence>
<protein>
    <recommendedName>
        <fullName evidence="3">DUF1501 domain-containing protein</fullName>
    </recommendedName>
</protein>
<dbReference type="AlphaFoldDB" id="A0A1F6UET1"/>